<name>A0A163KWM8_ABSGL</name>
<accession>A0A163KWM8</accession>
<evidence type="ECO:0000313" key="1">
    <source>
        <dbReference type="EMBL" id="SAM01040.1"/>
    </source>
</evidence>
<proteinExistence type="predicted"/>
<dbReference type="AlphaFoldDB" id="A0A163KWM8"/>
<protein>
    <submittedName>
        <fullName evidence="1">Uncharacterized protein</fullName>
    </submittedName>
</protein>
<keyword evidence="2" id="KW-1185">Reference proteome</keyword>
<gene>
    <name evidence="1" type="primary">ABSGL_06776.1 scaffold 8673</name>
</gene>
<sequence>MVGKGALNNAYYTNEAENKFDTPPQSVPLASVFLQDELQCRESAIQYTYECIVSHQKARVEKSAKRSSPGINSLGAAHLLCSSLSSIFITNNTLLKNCWFNFFHNSTFTHSQISLTHSPSNPTLSLLTTSISINPTIMLFASSLLFIAPIALCAPLQQWSVNNNNNNNNINNSPQGTNPDQMLTMNVMIHDDIQSHYENMVDEVISTHSEDILFRLAHAMTDQDSLDDLLQPQATALLNHPVQGTCLNRMPSMIAKQLHDLHAKALATIEPTINSFPLTQDTDTMQHLTQLNMIMDQKMMAALKHHPLEHNVALALSACERQLAPPKRSLWLLLKPFWKANAPQMTQPANSVPETTFLQSHLEVVAESLHLEFKLRLVDLFRTVQTDRYADEMAPLL</sequence>
<dbReference type="InParanoid" id="A0A163KWM8"/>
<organism evidence="1">
    <name type="scientific">Absidia glauca</name>
    <name type="common">Pin mould</name>
    <dbReference type="NCBI Taxonomy" id="4829"/>
    <lineage>
        <taxon>Eukaryota</taxon>
        <taxon>Fungi</taxon>
        <taxon>Fungi incertae sedis</taxon>
        <taxon>Mucoromycota</taxon>
        <taxon>Mucoromycotina</taxon>
        <taxon>Mucoromycetes</taxon>
        <taxon>Mucorales</taxon>
        <taxon>Cunninghamellaceae</taxon>
        <taxon>Absidia</taxon>
    </lineage>
</organism>
<dbReference type="STRING" id="4829.A0A163KWM8"/>
<dbReference type="EMBL" id="LT553500">
    <property type="protein sequence ID" value="SAM01040.1"/>
    <property type="molecule type" value="Genomic_DNA"/>
</dbReference>
<dbReference type="OrthoDB" id="2248195at2759"/>
<reference evidence="1" key="1">
    <citation type="submission" date="2016-04" db="EMBL/GenBank/DDBJ databases">
        <authorList>
            <person name="Evans L.H."/>
            <person name="Alamgir A."/>
            <person name="Owens N."/>
            <person name="Weber N.D."/>
            <person name="Virtaneva K."/>
            <person name="Barbian K."/>
            <person name="Babar A."/>
            <person name="Rosenke K."/>
        </authorList>
    </citation>
    <scope>NUCLEOTIDE SEQUENCE [LARGE SCALE GENOMIC DNA]</scope>
    <source>
        <strain evidence="1">CBS 101.48</strain>
    </source>
</reference>
<evidence type="ECO:0000313" key="2">
    <source>
        <dbReference type="Proteomes" id="UP000078561"/>
    </source>
</evidence>
<dbReference type="Proteomes" id="UP000078561">
    <property type="component" value="Unassembled WGS sequence"/>
</dbReference>